<accession>A0A0C9YLC2</accession>
<dbReference type="Pfam" id="PF02902">
    <property type="entry name" value="Peptidase_C48"/>
    <property type="match status" value="1"/>
</dbReference>
<gene>
    <name evidence="5" type="ORF">PISMIDRAFT_123273</name>
</gene>
<sequence length="81" mass="9733">ALFSTHDLPRIRYNASDDILWRTMSWTKYWEKTTWIIPIHRPSPGGHWVMCTIDLASQRLFLFDSLAEERPWKQEIQVMTL</sequence>
<dbReference type="AlphaFoldDB" id="A0A0C9YLC2"/>
<protein>
    <recommendedName>
        <fullName evidence="4">Ubiquitin-like protease family profile domain-containing protein</fullName>
    </recommendedName>
</protein>
<evidence type="ECO:0000313" key="5">
    <source>
        <dbReference type="EMBL" id="KIK11112.1"/>
    </source>
</evidence>
<dbReference type="InterPro" id="IPR038765">
    <property type="entry name" value="Papain-like_cys_pep_sf"/>
</dbReference>
<evidence type="ECO:0000256" key="3">
    <source>
        <dbReference type="ARBA" id="ARBA00022801"/>
    </source>
</evidence>
<dbReference type="STRING" id="765257.A0A0C9YLC2"/>
<dbReference type="InterPro" id="IPR003653">
    <property type="entry name" value="Peptidase_C48_C"/>
</dbReference>
<evidence type="ECO:0000313" key="6">
    <source>
        <dbReference type="Proteomes" id="UP000054018"/>
    </source>
</evidence>
<evidence type="ECO:0000259" key="4">
    <source>
        <dbReference type="Pfam" id="PF02902"/>
    </source>
</evidence>
<keyword evidence="3" id="KW-0378">Hydrolase</keyword>
<keyword evidence="6" id="KW-1185">Reference proteome</keyword>
<dbReference type="SUPFAM" id="SSF54001">
    <property type="entry name" value="Cysteine proteinases"/>
    <property type="match status" value="1"/>
</dbReference>
<organism evidence="5 6">
    <name type="scientific">Pisolithus microcarpus 441</name>
    <dbReference type="NCBI Taxonomy" id="765257"/>
    <lineage>
        <taxon>Eukaryota</taxon>
        <taxon>Fungi</taxon>
        <taxon>Dikarya</taxon>
        <taxon>Basidiomycota</taxon>
        <taxon>Agaricomycotina</taxon>
        <taxon>Agaricomycetes</taxon>
        <taxon>Agaricomycetidae</taxon>
        <taxon>Boletales</taxon>
        <taxon>Sclerodermatineae</taxon>
        <taxon>Pisolithaceae</taxon>
        <taxon>Pisolithus</taxon>
    </lineage>
</organism>
<evidence type="ECO:0000256" key="2">
    <source>
        <dbReference type="ARBA" id="ARBA00022670"/>
    </source>
</evidence>
<feature type="non-terminal residue" evidence="5">
    <location>
        <position position="1"/>
    </location>
</feature>
<proteinExistence type="inferred from homology"/>
<dbReference type="GO" id="GO:0019783">
    <property type="term" value="F:ubiquitin-like protein peptidase activity"/>
    <property type="evidence" value="ECO:0007669"/>
    <property type="project" value="UniProtKB-ARBA"/>
</dbReference>
<dbReference type="GO" id="GO:0008234">
    <property type="term" value="F:cysteine-type peptidase activity"/>
    <property type="evidence" value="ECO:0007669"/>
    <property type="project" value="InterPro"/>
</dbReference>
<dbReference type="GO" id="GO:0006508">
    <property type="term" value="P:proteolysis"/>
    <property type="evidence" value="ECO:0007669"/>
    <property type="project" value="UniProtKB-KW"/>
</dbReference>
<name>A0A0C9YLC2_9AGAM</name>
<dbReference type="Proteomes" id="UP000054018">
    <property type="component" value="Unassembled WGS sequence"/>
</dbReference>
<comment type="similarity">
    <text evidence="1">Belongs to the peptidase C48 family.</text>
</comment>
<dbReference type="EMBL" id="KN834298">
    <property type="protein sequence ID" value="KIK11112.1"/>
    <property type="molecule type" value="Genomic_DNA"/>
</dbReference>
<reference evidence="5 6" key="1">
    <citation type="submission" date="2014-04" db="EMBL/GenBank/DDBJ databases">
        <authorList>
            <consortium name="DOE Joint Genome Institute"/>
            <person name="Kuo A."/>
            <person name="Kohler A."/>
            <person name="Costa M.D."/>
            <person name="Nagy L.G."/>
            <person name="Floudas D."/>
            <person name="Copeland A."/>
            <person name="Barry K.W."/>
            <person name="Cichocki N."/>
            <person name="Veneault-Fourrey C."/>
            <person name="LaButti K."/>
            <person name="Lindquist E.A."/>
            <person name="Lipzen A."/>
            <person name="Lundell T."/>
            <person name="Morin E."/>
            <person name="Murat C."/>
            <person name="Sun H."/>
            <person name="Tunlid A."/>
            <person name="Henrissat B."/>
            <person name="Grigoriev I.V."/>
            <person name="Hibbett D.S."/>
            <person name="Martin F."/>
            <person name="Nordberg H.P."/>
            <person name="Cantor M.N."/>
            <person name="Hua S.X."/>
        </authorList>
    </citation>
    <scope>NUCLEOTIDE SEQUENCE [LARGE SCALE GENOMIC DNA]</scope>
    <source>
        <strain evidence="5 6">441</strain>
    </source>
</reference>
<feature type="domain" description="Ubiquitin-like protease family profile" evidence="4">
    <location>
        <begin position="28"/>
        <end position="77"/>
    </location>
</feature>
<evidence type="ECO:0000256" key="1">
    <source>
        <dbReference type="ARBA" id="ARBA00005234"/>
    </source>
</evidence>
<dbReference type="HOGENOM" id="CLU_2564715_0_0_1"/>
<dbReference type="Gene3D" id="3.40.395.10">
    <property type="entry name" value="Adenoviral Proteinase, Chain A"/>
    <property type="match status" value="1"/>
</dbReference>
<dbReference type="OrthoDB" id="2976051at2759"/>
<reference evidence="6" key="2">
    <citation type="submission" date="2015-01" db="EMBL/GenBank/DDBJ databases">
        <title>Evolutionary Origins and Diversification of the Mycorrhizal Mutualists.</title>
        <authorList>
            <consortium name="DOE Joint Genome Institute"/>
            <consortium name="Mycorrhizal Genomics Consortium"/>
            <person name="Kohler A."/>
            <person name="Kuo A."/>
            <person name="Nagy L.G."/>
            <person name="Floudas D."/>
            <person name="Copeland A."/>
            <person name="Barry K.W."/>
            <person name="Cichocki N."/>
            <person name="Veneault-Fourrey C."/>
            <person name="LaButti K."/>
            <person name="Lindquist E.A."/>
            <person name="Lipzen A."/>
            <person name="Lundell T."/>
            <person name="Morin E."/>
            <person name="Murat C."/>
            <person name="Riley R."/>
            <person name="Ohm R."/>
            <person name="Sun H."/>
            <person name="Tunlid A."/>
            <person name="Henrissat B."/>
            <person name="Grigoriev I.V."/>
            <person name="Hibbett D.S."/>
            <person name="Martin F."/>
        </authorList>
    </citation>
    <scope>NUCLEOTIDE SEQUENCE [LARGE SCALE GENOMIC DNA]</scope>
    <source>
        <strain evidence="6">441</strain>
    </source>
</reference>
<keyword evidence="2" id="KW-0645">Protease</keyword>